<dbReference type="OrthoDB" id="6431486at2759"/>
<comment type="caution">
    <text evidence="1">The sequence shown here is derived from an EMBL/GenBank/DDBJ whole genome shotgun (WGS) entry which is preliminary data.</text>
</comment>
<evidence type="ECO:0000313" key="2">
    <source>
        <dbReference type="Proteomes" id="UP000887013"/>
    </source>
</evidence>
<protein>
    <submittedName>
        <fullName evidence="1">Uncharacterized protein</fullName>
    </submittedName>
</protein>
<reference evidence="1" key="1">
    <citation type="submission" date="2020-08" db="EMBL/GenBank/DDBJ databases">
        <title>Multicomponent nature underlies the extraordinary mechanical properties of spider dragline silk.</title>
        <authorList>
            <person name="Kono N."/>
            <person name="Nakamura H."/>
            <person name="Mori M."/>
            <person name="Yoshida Y."/>
            <person name="Ohtoshi R."/>
            <person name="Malay A.D."/>
            <person name="Moran D.A.P."/>
            <person name="Tomita M."/>
            <person name="Numata K."/>
            <person name="Arakawa K."/>
        </authorList>
    </citation>
    <scope>NUCLEOTIDE SEQUENCE</scope>
</reference>
<organism evidence="1 2">
    <name type="scientific">Nephila pilipes</name>
    <name type="common">Giant wood spider</name>
    <name type="synonym">Nephila maculata</name>
    <dbReference type="NCBI Taxonomy" id="299642"/>
    <lineage>
        <taxon>Eukaryota</taxon>
        <taxon>Metazoa</taxon>
        <taxon>Ecdysozoa</taxon>
        <taxon>Arthropoda</taxon>
        <taxon>Chelicerata</taxon>
        <taxon>Arachnida</taxon>
        <taxon>Araneae</taxon>
        <taxon>Araneomorphae</taxon>
        <taxon>Entelegynae</taxon>
        <taxon>Araneoidea</taxon>
        <taxon>Nephilidae</taxon>
        <taxon>Nephila</taxon>
    </lineage>
</organism>
<accession>A0A8X6ILM9</accession>
<name>A0A8X6ILM9_NEPPI</name>
<keyword evidence="2" id="KW-1185">Reference proteome</keyword>
<sequence>MLKILNPVKNVNSLDRSGLTTDANYTCREPELPFQVVNLVGQIDPPNKGHKYILCLLDQHTRRIKYIMVVIGEGKWSNEDKLLYNALNRPTTKEVRSWLLGLTGIYHHAYTNYQYSAYRATRKRHPIDVSWGG</sequence>
<evidence type="ECO:0000313" key="1">
    <source>
        <dbReference type="EMBL" id="GFS51021.1"/>
    </source>
</evidence>
<dbReference type="EMBL" id="BMAW01045614">
    <property type="protein sequence ID" value="GFS51021.1"/>
    <property type="molecule type" value="Genomic_DNA"/>
</dbReference>
<gene>
    <name evidence="1" type="ORF">NPIL_568341</name>
</gene>
<dbReference type="AlphaFoldDB" id="A0A8X6ILM9"/>
<dbReference type="Proteomes" id="UP000887013">
    <property type="component" value="Unassembled WGS sequence"/>
</dbReference>
<proteinExistence type="predicted"/>